<dbReference type="EMBL" id="SNXC01000016">
    <property type="protein sequence ID" value="TDO95562.1"/>
    <property type="molecule type" value="Genomic_DNA"/>
</dbReference>
<dbReference type="RefSeq" id="WP_133505178.1">
    <property type="nucleotide sequence ID" value="NZ_SNXC01000016.1"/>
</dbReference>
<dbReference type="AlphaFoldDB" id="A0A4V3CFX7"/>
<name>A0A4V3CFX7_9GAMM</name>
<keyword evidence="2" id="KW-1185">Reference proteome</keyword>
<dbReference type="OrthoDB" id="6106356at2"/>
<evidence type="ECO:0000313" key="2">
    <source>
        <dbReference type="Proteomes" id="UP000294656"/>
    </source>
</evidence>
<accession>A0A4V3CFX7</accession>
<gene>
    <name evidence="1" type="ORF">DFP79_3493</name>
</gene>
<protein>
    <submittedName>
        <fullName evidence="1">Uncharacterized protein</fullName>
    </submittedName>
</protein>
<proteinExistence type="predicted"/>
<sequence>MKLPFKSAEYLSLIFTKSPFTVSQWRMLFLFQLAVWWPLFSSLLDDYGEVERNAARVIAKIDRDKRQQNSLARWQPPVGVQLSIEKEFDGDVYISGIAVEGTLSLSQWEDVLESLQSTAVFSVEKMSWKRKAGEWQLISKLRVLPPKSNSTFENWLPIDDPTSRLSDVPTVRLVSTLTTKDNHWVKLEHHGKQFWVKNGDWIPSLQATLTGQERRSVTLTNNIGRTWHIEPMMRSGR</sequence>
<evidence type="ECO:0000313" key="1">
    <source>
        <dbReference type="EMBL" id="TDO95562.1"/>
    </source>
</evidence>
<comment type="caution">
    <text evidence="1">The sequence shown here is derived from an EMBL/GenBank/DDBJ whole genome shotgun (WGS) entry which is preliminary data.</text>
</comment>
<organism evidence="1 2">
    <name type="scientific">Marinomonas balearica</name>
    <dbReference type="NCBI Taxonomy" id="491947"/>
    <lineage>
        <taxon>Bacteria</taxon>
        <taxon>Pseudomonadati</taxon>
        <taxon>Pseudomonadota</taxon>
        <taxon>Gammaproteobacteria</taxon>
        <taxon>Oceanospirillales</taxon>
        <taxon>Oceanospirillaceae</taxon>
        <taxon>Marinomonas</taxon>
    </lineage>
</organism>
<dbReference type="Proteomes" id="UP000294656">
    <property type="component" value="Unassembled WGS sequence"/>
</dbReference>
<reference evidence="1 2" key="1">
    <citation type="submission" date="2019-03" db="EMBL/GenBank/DDBJ databases">
        <title>Genomic Encyclopedia of Type Strains, Phase III (KMG-III): the genomes of soil and plant-associated and newly described type strains.</title>
        <authorList>
            <person name="Whitman W."/>
        </authorList>
    </citation>
    <scope>NUCLEOTIDE SEQUENCE [LARGE SCALE GENOMIC DNA]</scope>
    <source>
        <strain evidence="1 2">CECT 7378</strain>
    </source>
</reference>